<feature type="chain" id="PRO_5012115665" evidence="1">
    <location>
        <begin position="21"/>
        <end position="1525"/>
    </location>
</feature>
<dbReference type="CDD" id="cd22842">
    <property type="entry name" value="Gal_Rha_Lectin_BGal"/>
    <property type="match status" value="1"/>
</dbReference>
<dbReference type="GO" id="GO:0030246">
    <property type="term" value="F:carbohydrate binding"/>
    <property type="evidence" value="ECO:0007669"/>
    <property type="project" value="UniProtKB-KW"/>
</dbReference>
<dbReference type="InterPro" id="IPR045829">
    <property type="entry name" value="PKD_6"/>
</dbReference>
<evidence type="ECO:0000313" key="3">
    <source>
        <dbReference type="EMBL" id="SHG64926.1"/>
    </source>
</evidence>
<name>A0A1M5LIY6_9FLAO</name>
<feature type="signal peptide" evidence="1">
    <location>
        <begin position="1"/>
        <end position="20"/>
    </location>
</feature>
<evidence type="ECO:0000313" key="4">
    <source>
        <dbReference type="Proteomes" id="UP000184020"/>
    </source>
</evidence>
<keyword evidence="1" id="KW-0732">Signal</keyword>
<protein>
    <submittedName>
        <fullName evidence="3">Galactose binding lectin domain-containing protein</fullName>
    </submittedName>
</protein>
<gene>
    <name evidence="3" type="ORF">SAMN05444372_10885</name>
</gene>
<dbReference type="PROSITE" id="PS50228">
    <property type="entry name" value="SUEL_LECTIN"/>
    <property type="match status" value="1"/>
</dbReference>
<sequence>MNKKLLILLVLFFNAYLFQAQCSFPISTPQAPAREILTFCSDNPINNSITTVNSLFAGDYIAVNVVRGFTYSFIYPDTFPLEENLTIFDASNTSIVLSNGRSSTGANITWTSTISGLIYVLISRANCVNNRNSFSNNLTVTLNSIGNTQDSQAAFGTGNWIGHVYNWTGSAPPGGGSPASPSNINPFSASNYVGYYNVGTESFNENFGGDQVCFPVLSNGAIRTTINTETFAVRYRMRSNKPAGCYVMNVNGDDGVRVYIDGVLIFDRWVEQSNTTYCNNLVNLTANSEIVLDYYENGGQNVLGFSLLEFDGSGNNISSPQNVTVCSNTSTTLNASNLISCNINTNTVYQWQSSTNNINFTDISGATGQNYTAPGVTVTAGNPNNVRYFRRVFRPSTATTGTCVFNSNIITIKTSDARPNAPGAIIGSSTQCTNTTATFSIAAVPNAVSYEWRTGQTGWTIIPSTDGLSVSIAFSATATSGNLVVSASNGCGQSFSNVTTNIQVRQLPASASISGSNSVCVGAPPVPITFTNPQNYGVRVTYNINGGSNLVQFVGANTSINFVTAPTNVPGVFVYNLISVGNEIDFPSCSTSLTGTATVTVNSASTSPTAITGSTNICAGGSTLLTVSGGNLGVGATANWFTASCGGTLVGTGNSITVNPTATTMYFVRYEGSCGITTCISTTVTVNSSIINNNLSFTNGISGPISAVVDENGSALLNAPSGTYFATVNFASYGNPNGSAPNFTFGACNAVTSQSIAENALLGNSTATLRATNGTFGDPCVGTFKRLYILASYVQPICNGATVSISGSTPSGGSGTYAYQWQSSTTSATAGFTTATGTSTGINYISGAITRDTWFRRIATSCSTSNTSFVVLVKVNTAIPVPIITATTQPNCVTATGRVALGSLPATGTWTITTNPATAGLTGLTGTGLTTVITGLTANTNYTFTVFNGICSSLPSSAAILNSVITTTYNGTTWDNGIGLDKIGIINPPTAASITISSDVELCSCTVNAGKNLEIASGITLKLQDKLTVNGTLTFNDEASLVQINNVVNNSGAINYVRVKDNAVRVTDYTYYSSPVSLLKLAGSGGIAYNPSSHAGSRFFSWTANSTSGFWQAATASTTMEMGKGYIIRGPNTVPSTPLALLQATFTGVPNNGTITLPETIIANNFYLLGNPYPSALDADAFLAANNSVLNGTIYFWTHATEISNSGSGFLQYSSNDYAAYNGTGSIATRGNLVNNAQVESNKPNGKIAAGQGFFASSRAVPSASKIIFNNTMRVGVGGITGTNSQFFRTSKTNSKTTTGIEKNRIWLNLTNSGGAFKQLLVGYITGATNEYDSSFDGTTYNGNVYIDFYSLAADKNLTIQGRALPFSDSDLVPLGYVSKLAGEFSIAIDEVDGVLKSQDVFIEDKMLATVHDLKVAPYKFNTAIGTFSDRFVLRYTNRTLSTENFDIADSSIIVSKDRNELKVKSQIETIQRITIFNLLGKKVLDQNGINSTEFRSSNSNLTNQTAIVKITLTTGIVITKKVAF</sequence>
<dbReference type="Pfam" id="PF19408">
    <property type="entry name" value="PKD_6"/>
    <property type="match status" value="1"/>
</dbReference>
<dbReference type="Pfam" id="PF19081">
    <property type="entry name" value="Ig_7"/>
    <property type="match status" value="1"/>
</dbReference>
<reference evidence="4" key="1">
    <citation type="submission" date="2016-11" db="EMBL/GenBank/DDBJ databases">
        <authorList>
            <person name="Varghese N."/>
            <person name="Submissions S."/>
        </authorList>
    </citation>
    <scope>NUCLEOTIDE SEQUENCE [LARGE SCALE GENOMIC DNA]</scope>
    <source>
        <strain evidence="4">DSM 17659</strain>
    </source>
</reference>
<evidence type="ECO:0000259" key="2">
    <source>
        <dbReference type="PROSITE" id="PS50228"/>
    </source>
</evidence>
<dbReference type="Gene3D" id="2.60.120.380">
    <property type="match status" value="1"/>
</dbReference>
<proteinExistence type="predicted"/>
<feature type="domain" description="SUEL-type lectin" evidence="2">
    <location>
        <begin position="709"/>
        <end position="794"/>
    </location>
</feature>
<organism evidence="3 4">
    <name type="scientific">Flavobacterium micromati</name>
    <dbReference type="NCBI Taxonomy" id="229205"/>
    <lineage>
        <taxon>Bacteria</taxon>
        <taxon>Pseudomonadati</taxon>
        <taxon>Bacteroidota</taxon>
        <taxon>Flavobacteriia</taxon>
        <taxon>Flavobacteriales</taxon>
        <taxon>Flavobacteriaceae</taxon>
        <taxon>Flavobacterium</taxon>
    </lineage>
</organism>
<dbReference type="InterPro" id="IPR044023">
    <property type="entry name" value="Ig_7"/>
</dbReference>
<accession>A0A1M5LIY6</accession>
<dbReference type="STRING" id="229205.SAMN05444372_10885"/>
<dbReference type="Proteomes" id="UP000184020">
    <property type="component" value="Unassembled WGS sequence"/>
</dbReference>
<keyword evidence="3" id="KW-0430">Lectin</keyword>
<dbReference type="NCBIfam" id="NF033708">
    <property type="entry name" value="T9SS_Cterm_ChiA"/>
    <property type="match status" value="1"/>
</dbReference>
<dbReference type="RefSeq" id="WP_170857213.1">
    <property type="nucleotide sequence ID" value="NZ_FQWF01000008.1"/>
</dbReference>
<dbReference type="EMBL" id="FQWF01000008">
    <property type="protein sequence ID" value="SHG64926.1"/>
    <property type="molecule type" value="Genomic_DNA"/>
</dbReference>
<keyword evidence="4" id="KW-1185">Reference proteome</keyword>
<evidence type="ECO:0000256" key="1">
    <source>
        <dbReference type="SAM" id="SignalP"/>
    </source>
</evidence>
<dbReference type="InterPro" id="IPR000922">
    <property type="entry name" value="Lectin_gal-bd_dom"/>
</dbReference>